<accession>A0ABD3MSE3</accession>
<dbReference type="Pfam" id="PF01454">
    <property type="entry name" value="MAGE"/>
    <property type="match status" value="1"/>
</dbReference>
<feature type="region of interest" description="Disordered" evidence="1">
    <location>
        <begin position="222"/>
        <end position="266"/>
    </location>
</feature>
<dbReference type="Gene3D" id="1.10.10.1210">
    <property type="entry name" value="MAGE homology domain, winged helix WH2 motif"/>
    <property type="match status" value="1"/>
</dbReference>
<protein>
    <recommendedName>
        <fullName evidence="2">MAGE domain-containing protein</fullName>
    </recommendedName>
</protein>
<dbReference type="InterPro" id="IPR037445">
    <property type="entry name" value="MAGE"/>
</dbReference>
<dbReference type="InterPro" id="IPR002190">
    <property type="entry name" value="MHD_dom"/>
</dbReference>
<evidence type="ECO:0000313" key="4">
    <source>
        <dbReference type="Proteomes" id="UP001530293"/>
    </source>
</evidence>
<gene>
    <name evidence="3" type="ORF">ACHAWU_007985</name>
</gene>
<dbReference type="InterPro" id="IPR041898">
    <property type="entry name" value="MAGE_WH1"/>
</dbReference>
<dbReference type="InterPro" id="IPR041899">
    <property type="entry name" value="MAGE_WH2"/>
</dbReference>
<evidence type="ECO:0000259" key="2">
    <source>
        <dbReference type="SMART" id="SM01373"/>
    </source>
</evidence>
<organism evidence="3 4">
    <name type="scientific">Discostella pseudostelligera</name>
    <dbReference type="NCBI Taxonomy" id="259834"/>
    <lineage>
        <taxon>Eukaryota</taxon>
        <taxon>Sar</taxon>
        <taxon>Stramenopiles</taxon>
        <taxon>Ochrophyta</taxon>
        <taxon>Bacillariophyta</taxon>
        <taxon>Coscinodiscophyceae</taxon>
        <taxon>Thalassiosirophycidae</taxon>
        <taxon>Stephanodiscales</taxon>
        <taxon>Stephanodiscaceae</taxon>
        <taxon>Discostella</taxon>
    </lineage>
</organism>
<dbReference type="PANTHER" id="PTHR11736:SF14">
    <property type="entry name" value="NSE3 HOMOLOG, SMC5-SMC6 COMPLEX COMPONENT"/>
    <property type="match status" value="1"/>
</dbReference>
<sequence length="361" mass="39346">MARGRRSSSSGNAMFILPDDDGDDIDNSGGRRGGGGQALFSFSQVGPDQSQTLEAARDHELRKLNDLNPTARNRIVTDLSRMLLFKGLSGDVIDRTKVVAEAMGDHKDRVASAVLSEAESRLHDVFGFAVRRVPAKMEQDLPSRYKNRLYLINDVADDEHGTHSLNIHSSHLDSSVEKGVLMTILALAFCKGSSQVRSGAMKGAGKKTRWITEHQLYSLLHRVDENIPSEPPSTDGKKRSRLSSGGSGRKSLSPIDADGEGGVGQTPDIDALLEKFVQLDYLLRDKIEEPDGRESSQAGEDGKVTAYAMGPRSAMEVGRKQIIYFCSNILDEQPDPTMLAEVDEDEDNDDDEEAEGAVGDD</sequence>
<name>A0ABD3MSE3_9STRA</name>
<proteinExistence type="predicted"/>
<comment type="caution">
    <text evidence="3">The sequence shown here is derived from an EMBL/GenBank/DDBJ whole genome shotgun (WGS) entry which is preliminary data.</text>
</comment>
<reference evidence="3 4" key="1">
    <citation type="submission" date="2024-10" db="EMBL/GenBank/DDBJ databases">
        <title>Updated reference genomes for cyclostephanoid diatoms.</title>
        <authorList>
            <person name="Roberts W.R."/>
            <person name="Alverson A.J."/>
        </authorList>
    </citation>
    <scope>NUCLEOTIDE SEQUENCE [LARGE SCALE GENOMIC DNA]</scope>
    <source>
        <strain evidence="3 4">AJA232-27</strain>
    </source>
</reference>
<feature type="compositionally biased region" description="Acidic residues" evidence="1">
    <location>
        <begin position="341"/>
        <end position="361"/>
    </location>
</feature>
<evidence type="ECO:0000313" key="3">
    <source>
        <dbReference type="EMBL" id="KAL3766895.1"/>
    </source>
</evidence>
<dbReference type="PANTHER" id="PTHR11736">
    <property type="entry name" value="MELANOMA-ASSOCIATED ANTIGEN MAGE ANTIGEN"/>
    <property type="match status" value="1"/>
</dbReference>
<dbReference type="Proteomes" id="UP001530293">
    <property type="component" value="Unassembled WGS sequence"/>
</dbReference>
<dbReference type="AlphaFoldDB" id="A0ABD3MSE3"/>
<evidence type="ECO:0000256" key="1">
    <source>
        <dbReference type="SAM" id="MobiDB-lite"/>
    </source>
</evidence>
<keyword evidence="4" id="KW-1185">Reference proteome</keyword>
<feature type="domain" description="MAGE" evidence="2">
    <location>
        <begin position="79"/>
        <end position="322"/>
    </location>
</feature>
<dbReference type="Gene3D" id="1.10.10.1200">
    <property type="entry name" value="MAGE homology domain, winged helix WH1 motif"/>
    <property type="match status" value="1"/>
</dbReference>
<dbReference type="EMBL" id="JALLBG020000079">
    <property type="protein sequence ID" value="KAL3766895.1"/>
    <property type="molecule type" value="Genomic_DNA"/>
</dbReference>
<feature type="region of interest" description="Disordered" evidence="1">
    <location>
        <begin position="333"/>
        <end position="361"/>
    </location>
</feature>
<dbReference type="SMART" id="SM01373">
    <property type="entry name" value="MAGE"/>
    <property type="match status" value="1"/>
</dbReference>
<feature type="region of interest" description="Disordered" evidence="1">
    <location>
        <begin position="1"/>
        <end position="37"/>
    </location>
</feature>